<accession>A0A9Q1Q8N7</accession>
<evidence type="ECO:0000313" key="2">
    <source>
        <dbReference type="EMBL" id="KAJ8432135.1"/>
    </source>
</evidence>
<comment type="caution">
    <text evidence="2">The sequence shown here is derived from an EMBL/GenBank/DDBJ whole genome shotgun (WGS) entry which is preliminary data.</text>
</comment>
<gene>
    <name evidence="2" type="ORF">Cgig2_014296</name>
</gene>
<dbReference type="AlphaFoldDB" id="A0A9Q1Q8N7"/>
<dbReference type="OrthoDB" id="1112801at2759"/>
<dbReference type="InterPro" id="IPR026960">
    <property type="entry name" value="RVT-Znf"/>
</dbReference>
<proteinExistence type="predicted"/>
<organism evidence="2 3">
    <name type="scientific">Carnegiea gigantea</name>
    <dbReference type="NCBI Taxonomy" id="171969"/>
    <lineage>
        <taxon>Eukaryota</taxon>
        <taxon>Viridiplantae</taxon>
        <taxon>Streptophyta</taxon>
        <taxon>Embryophyta</taxon>
        <taxon>Tracheophyta</taxon>
        <taxon>Spermatophyta</taxon>
        <taxon>Magnoliopsida</taxon>
        <taxon>eudicotyledons</taxon>
        <taxon>Gunneridae</taxon>
        <taxon>Pentapetalae</taxon>
        <taxon>Caryophyllales</taxon>
        <taxon>Cactineae</taxon>
        <taxon>Cactaceae</taxon>
        <taxon>Cactoideae</taxon>
        <taxon>Echinocereeae</taxon>
        <taxon>Carnegiea</taxon>
    </lineage>
</organism>
<dbReference type="Pfam" id="PF13966">
    <property type="entry name" value="zf-RVT"/>
    <property type="match status" value="1"/>
</dbReference>
<dbReference type="Proteomes" id="UP001153076">
    <property type="component" value="Unassembled WGS sequence"/>
</dbReference>
<feature type="domain" description="Reverse transcriptase zinc-binding" evidence="1">
    <location>
        <begin position="176"/>
        <end position="254"/>
    </location>
</feature>
<name>A0A9Q1Q8N7_9CARY</name>
<sequence length="256" mass="30114">MDIPCKFEQELQRQWNVDVPITLVLHDLSVGLRKWNKEVFGNLFRKRRTLRARIHNIQNYQNREGNDHLLKLERRLKDELKEVLDQLEVSWMQKSRAEEIPDGDWNTRYFHTSTIIWMHLNHIDALQNPRGNWVTDTNSIRQTVQILQCVASFEPMEEGVGDNFYWNGGKEGHFLLKSAISIVQQDPAPGEGTWRWVWKARATQQIKVFIWLALHDKIMTNVTRTRRGLTTSCPVCGNGQEMVYHMLRHCTNAKLV</sequence>
<reference evidence="2" key="1">
    <citation type="submission" date="2022-04" db="EMBL/GenBank/DDBJ databases">
        <title>Carnegiea gigantea Genome sequencing and assembly v2.</title>
        <authorList>
            <person name="Copetti D."/>
            <person name="Sanderson M.J."/>
            <person name="Burquez A."/>
            <person name="Wojciechowski M.F."/>
        </authorList>
    </citation>
    <scope>NUCLEOTIDE SEQUENCE</scope>
    <source>
        <strain evidence="2">SGP5-SGP5p</strain>
        <tissue evidence="2">Aerial part</tissue>
    </source>
</reference>
<evidence type="ECO:0000313" key="3">
    <source>
        <dbReference type="Proteomes" id="UP001153076"/>
    </source>
</evidence>
<evidence type="ECO:0000259" key="1">
    <source>
        <dbReference type="Pfam" id="PF13966"/>
    </source>
</evidence>
<protein>
    <recommendedName>
        <fullName evidence="1">Reverse transcriptase zinc-binding domain-containing protein</fullName>
    </recommendedName>
</protein>
<keyword evidence="3" id="KW-1185">Reference proteome</keyword>
<dbReference type="EMBL" id="JAKOGI010000631">
    <property type="protein sequence ID" value="KAJ8432135.1"/>
    <property type="molecule type" value="Genomic_DNA"/>
</dbReference>